<dbReference type="InterPro" id="IPR013324">
    <property type="entry name" value="RNA_pol_sigma_r3/r4-like"/>
</dbReference>
<proteinExistence type="inferred from homology"/>
<dbReference type="Gene3D" id="1.10.10.10">
    <property type="entry name" value="Winged helix-like DNA-binding domain superfamily/Winged helix DNA-binding domain"/>
    <property type="match status" value="1"/>
</dbReference>
<evidence type="ECO:0000256" key="4">
    <source>
        <dbReference type="ARBA" id="ARBA00023163"/>
    </source>
</evidence>
<keyword evidence="3" id="KW-0731">Sigma factor</keyword>
<comment type="caution">
    <text evidence="6">The sequence shown here is derived from an EMBL/GenBank/DDBJ whole genome shotgun (WGS) entry which is preliminary data.</text>
</comment>
<comment type="similarity">
    <text evidence="1">Belongs to the sigma-70 factor family. ECF subfamily.</text>
</comment>
<dbReference type="NCBIfam" id="TIGR02999">
    <property type="entry name" value="Sig-70_X6"/>
    <property type="match status" value="1"/>
</dbReference>
<evidence type="ECO:0000256" key="2">
    <source>
        <dbReference type="ARBA" id="ARBA00023015"/>
    </source>
</evidence>
<dbReference type="InterPro" id="IPR011517">
    <property type="entry name" value="RNA_pol_sigma70_ECF-like"/>
</dbReference>
<protein>
    <submittedName>
        <fullName evidence="6">ECF-type sigma factor</fullName>
    </submittedName>
</protein>
<keyword evidence="4" id="KW-0804">Transcription</keyword>
<gene>
    <name evidence="6" type="ORF">ACFMB1_10360</name>
</gene>
<dbReference type="EMBL" id="JBHPON010000002">
    <property type="protein sequence ID" value="MFC6035947.1"/>
    <property type="molecule type" value="Genomic_DNA"/>
</dbReference>
<dbReference type="NCBIfam" id="TIGR02937">
    <property type="entry name" value="sigma70-ECF"/>
    <property type="match status" value="1"/>
</dbReference>
<dbReference type="SUPFAM" id="SSF88659">
    <property type="entry name" value="Sigma3 and sigma4 domains of RNA polymerase sigma factors"/>
    <property type="match status" value="1"/>
</dbReference>
<name>A0ABW1L110_9PROT</name>
<dbReference type="InterPro" id="IPR039425">
    <property type="entry name" value="RNA_pol_sigma-70-like"/>
</dbReference>
<dbReference type="PANTHER" id="PTHR43133">
    <property type="entry name" value="RNA POLYMERASE ECF-TYPE SIGMA FACTO"/>
    <property type="match status" value="1"/>
</dbReference>
<reference evidence="6 7" key="1">
    <citation type="submission" date="2024-09" db="EMBL/GenBank/DDBJ databases">
        <authorList>
            <person name="Zhang Z.-H."/>
        </authorList>
    </citation>
    <scope>NUCLEOTIDE SEQUENCE [LARGE SCALE GENOMIC DNA]</scope>
    <source>
        <strain evidence="6 7">HHTR114</strain>
    </source>
</reference>
<dbReference type="InterPro" id="IPR014284">
    <property type="entry name" value="RNA_pol_sigma-70_dom"/>
</dbReference>
<keyword evidence="2" id="KW-0805">Transcription regulation</keyword>
<dbReference type="InterPro" id="IPR036388">
    <property type="entry name" value="WH-like_DNA-bd_sf"/>
</dbReference>
<dbReference type="SUPFAM" id="SSF88946">
    <property type="entry name" value="Sigma2 domain of RNA polymerase sigma factors"/>
    <property type="match status" value="1"/>
</dbReference>
<dbReference type="InterPro" id="IPR053812">
    <property type="entry name" value="HTH_Sigma70_ECF-like"/>
</dbReference>
<dbReference type="InterPro" id="IPR013325">
    <property type="entry name" value="RNA_pol_sigma_r2"/>
</dbReference>
<evidence type="ECO:0000313" key="7">
    <source>
        <dbReference type="Proteomes" id="UP001596116"/>
    </source>
</evidence>
<keyword evidence="7" id="KW-1185">Reference proteome</keyword>
<dbReference type="Proteomes" id="UP001596116">
    <property type="component" value="Unassembled WGS sequence"/>
</dbReference>
<evidence type="ECO:0000256" key="1">
    <source>
        <dbReference type="ARBA" id="ARBA00010641"/>
    </source>
</evidence>
<dbReference type="Pfam" id="PF07638">
    <property type="entry name" value="Sigma70_ECF"/>
    <property type="match status" value="1"/>
</dbReference>
<evidence type="ECO:0000256" key="3">
    <source>
        <dbReference type="ARBA" id="ARBA00023082"/>
    </source>
</evidence>
<evidence type="ECO:0000259" key="5">
    <source>
        <dbReference type="Pfam" id="PF07638"/>
    </source>
</evidence>
<dbReference type="PANTHER" id="PTHR43133:SF39">
    <property type="entry name" value="SIMILAR TO RNA POLYMERASE SIGMA-E FACTOR"/>
    <property type="match status" value="1"/>
</dbReference>
<dbReference type="RefSeq" id="WP_379882833.1">
    <property type="nucleotide sequence ID" value="NZ_JBHPON010000002.1"/>
</dbReference>
<evidence type="ECO:0000313" key="6">
    <source>
        <dbReference type="EMBL" id="MFC6035947.1"/>
    </source>
</evidence>
<dbReference type="Gene3D" id="1.10.1740.10">
    <property type="match status" value="1"/>
</dbReference>
<feature type="domain" description="RNA polymerase sigma-70 ECF-like HTH" evidence="5">
    <location>
        <begin position="6"/>
        <end position="184"/>
    </location>
</feature>
<organism evidence="6 7">
    <name type="scientific">Hyphococcus aureus</name>
    <dbReference type="NCBI Taxonomy" id="2666033"/>
    <lineage>
        <taxon>Bacteria</taxon>
        <taxon>Pseudomonadati</taxon>
        <taxon>Pseudomonadota</taxon>
        <taxon>Alphaproteobacteria</taxon>
        <taxon>Parvularculales</taxon>
        <taxon>Parvularculaceae</taxon>
        <taxon>Hyphococcus</taxon>
    </lineage>
</organism>
<accession>A0ABW1L110</accession>
<sequence length="188" mass="20820">MVKETEEFVSLLAASRNGDEAARARLDEAVYGELSAIASHLLRREGRAISMATNDLVNEAAVRLLQSAEAPPAERAHFFALSSRIMRNVLIDAARRRAAEKRRKITVTLNTDHGAPQDNPMELVALETALMRLKAIDPDRAEVVVLRYYGGMTTEDIALALGKSESTVKRSWRAACAWLKEAMENDEL</sequence>